<dbReference type="EMBL" id="CP017420">
    <property type="protein sequence ID" value="AOV01688.1"/>
    <property type="molecule type" value="Genomic_DNA"/>
</dbReference>
<accession>A0ABM6E4N8</accession>
<evidence type="ECO:0008006" key="4">
    <source>
        <dbReference type="Google" id="ProtNLM"/>
    </source>
</evidence>
<gene>
    <name evidence="1" type="ORF">BI380_10145</name>
    <name evidence="2" type="ORF">BI380_14135</name>
</gene>
<organism evidence="2 3">
    <name type="scientific">Delftia tsuruhatensis</name>
    <dbReference type="NCBI Taxonomy" id="180282"/>
    <lineage>
        <taxon>Bacteria</taxon>
        <taxon>Pseudomonadati</taxon>
        <taxon>Pseudomonadota</taxon>
        <taxon>Betaproteobacteria</taxon>
        <taxon>Burkholderiales</taxon>
        <taxon>Comamonadaceae</taxon>
        <taxon>Delftia</taxon>
    </lineage>
</organism>
<evidence type="ECO:0000313" key="3">
    <source>
        <dbReference type="Proteomes" id="UP000095607"/>
    </source>
</evidence>
<dbReference type="Proteomes" id="UP000095607">
    <property type="component" value="Chromosome"/>
</dbReference>
<keyword evidence="3" id="KW-1185">Reference proteome</keyword>
<evidence type="ECO:0000313" key="1">
    <source>
        <dbReference type="EMBL" id="AOV01688.1"/>
    </source>
</evidence>
<evidence type="ECO:0000313" key="2">
    <source>
        <dbReference type="EMBL" id="AOV02394.1"/>
    </source>
</evidence>
<sequence length="183" mass="19867">MISYQLSSETGHVSRWSDGVRATIPLIDAPGLPSNPDAVEYRAWLAAGGVPLPAELRPAAEIAATLRQVLAVEYRRRIQVIAAGYPLSERESWPVQTEEARALEADPAAATPWIDAAALARGLDRMVLADRIQAKDDAYRQVHGLLTGTRQRIEDQIDALAGDAEALSKIDVTVGWPSFEEDA</sequence>
<reference evidence="2 3" key="1">
    <citation type="submission" date="2016-09" db="EMBL/GenBank/DDBJ databases">
        <title>Complete genome sequence of Deltia acidovorans CM13 isolated from murine proximal colonic tissue.</title>
        <authorList>
            <person name="Saffarian A."/>
        </authorList>
    </citation>
    <scope>NUCLEOTIDE SEQUENCE [LARGE SCALE GENOMIC DNA]</scope>
    <source>
        <strain evidence="2 3">CM13</strain>
    </source>
</reference>
<dbReference type="RefSeq" id="WP_046239589.1">
    <property type="nucleotide sequence ID" value="NZ_CBCSDN010000064.1"/>
</dbReference>
<name>A0ABM6E4N8_9BURK</name>
<dbReference type="EMBL" id="CP017420">
    <property type="protein sequence ID" value="AOV02394.1"/>
    <property type="molecule type" value="Genomic_DNA"/>
</dbReference>
<proteinExistence type="predicted"/>
<protein>
    <recommendedName>
        <fullName evidence="4">Phage tail protein</fullName>
    </recommendedName>
</protein>